<dbReference type="InterPro" id="IPR006202">
    <property type="entry name" value="Neur_chan_lig-bd"/>
</dbReference>
<feature type="non-terminal residue" evidence="3">
    <location>
        <position position="91"/>
    </location>
</feature>
<reference evidence="3" key="1">
    <citation type="journal article" date="2023" name="PLoS Negl. Trop. Dis.">
        <title>A genome sequence for Biomphalaria pfeifferi, the major vector snail for the human-infecting parasite Schistosoma mansoni.</title>
        <authorList>
            <person name="Bu L."/>
            <person name="Lu L."/>
            <person name="Laidemitt M.R."/>
            <person name="Zhang S.M."/>
            <person name="Mutuku M."/>
            <person name="Mkoji G."/>
            <person name="Steinauer M."/>
            <person name="Loker E.S."/>
        </authorList>
    </citation>
    <scope>NUCLEOTIDE SEQUENCE</scope>
    <source>
        <strain evidence="3">KasaAsao</strain>
    </source>
</reference>
<feature type="non-terminal residue" evidence="3">
    <location>
        <position position="1"/>
    </location>
</feature>
<dbReference type="Proteomes" id="UP001233172">
    <property type="component" value="Unassembled WGS sequence"/>
</dbReference>
<name>A0AAD8FIU7_BIOPF</name>
<dbReference type="SUPFAM" id="SSF63712">
    <property type="entry name" value="Nicotinic receptor ligand binding domain-like"/>
    <property type="match status" value="1"/>
</dbReference>
<accession>A0AAD8FIU7</accession>
<gene>
    <name evidence="3" type="ORF">Bpfe_005833</name>
</gene>
<evidence type="ECO:0000313" key="4">
    <source>
        <dbReference type="Proteomes" id="UP001233172"/>
    </source>
</evidence>
<feature type="domain" description="Neurotransmitter-gated ion-channel ligand-binding" evidence="2">
    <location>
        <begin position="32"/>
        <end position="91"/>
    </location>
</feature>
<proteinExistence type="predicted"/>
<sequence length="91" mass="10349">TQMKTIFLMAAWLAVSLMKHEVVGQTYNSTVDIMKDLIENGNYHTEVRPLKDQSKVMRVSVDIELVSIVGIDDVAQSFTINGFVIFNWLDE</sequence>
<dbReference type="GO" id="GO:0016020">
    <property type="term" value="C:membrane"/>
    <property type="evidence" value="ECO:0007669"/>
    <property type="project" value="InterPro"/>
</dbReference>
<dbReference type="GO" id="GO:0005230">
    <property type="term" value="F:extracellular ligand-gated monoatomic ion channel activity"/>
    <property type="evidence" value="ECO:0007669"/>
    <property type="project" value="InterPro"/>
</dbReference>
<evidence type="ECO:0000256" key="1">
    <source>
        <dbReference type="SAM" id="SignalP"/>
    </source>
</evidence>
<dbReference type="AlphaFoldDB" id="A0AAD8FIU7"/>
<organism evidence="3 4">
    <name type="scientific">Biomphalaria pfeifferi</name>
    <name type="common">Bloodfluke planorb</name>
    <name type="synonym">Freshwater snail</name>
    <dbReference type="NCBI Taxonomy" id="112525"/>
    <lineage>
        <taxon>Eukaryota</taxon>
        <taxon>Metazoa</taxon>
        <taxon>Spiralia</taxon>
        <taxon>Lophotrochozoa</taxon>
        <taxon>Mollusca</taxon>
        <taxon>Gastropoda</taxon>
        <taxon>Heterobranchia</taxon>
        <taxon>Euthyneura</taxon>
        <taxon>Panpulmonata</taxon>
        <taxon>Hygrophila</taxon>
        <taxon>Lymnaeoidea</taxon>
        <taxon>Planorbidae</taxon>
        <taxon>Biomphalaria</taxon>
    </lineage>
</organism>
<dbReference type="Gene3D" id="2.70.170.10">
    <property type="entry name" value="Neurotransmitter-gated ion-channel ligand-binding domain"/>
    <property type="match status" value="1"/>
</dbReference>
<keyword evidence="4" id="KW-1185">Reference proteome</keyword>
<dbReference type="Pfam" id="PF02931">
    <property type="entry name" value="Neur_chan_LBD"/>
    <property type="match status" value="1"/>
</dbReference>
<keyword evidence="1" id="KW-0732">Signal</keyword>
<feature type="chain" id="PRO_5042241022" evidence="1">
    <location>
        <begin position="25"/>
        <end position="91"/>
    </location>
</feature>
<feature type="signal peptide" evidence="1">
    <location>
        <begin position="1"/>
        <end position="24"/>
    </location>
</feature>
<reference evidence="3" key="2">
    <citation type="submission" date="2023-04" db="EMBL/GenBank/DDBJ databases">
        <authorList>
            <person name="Bu L."/>
            <person name="Lu L."/>
            <person name="Laidemitt M.R."/>
            <person name="Zhang S.M."/>
            <person name="Mutuku M."/>
            <person name="Mkoji G."/>
            <person name="Steinauer M."/>
            <person name="Loker E.S."/>
        </authorList>
    </citation>
    <scope>NUCLEOTIDE SEQUENCE</scope>
    <source>
        <strain evidence="3">KasaAsao</strain>
        <tissue evidence="3">Whole Snail</tissue>
    </source>
</reference>
<evidence type="ECO:0000259" key="2">
    <source>
        <dbReference type="Pfam" id="PF02931"/>
    </source>
</evidence>
<keyword evidence="3" id="KW-0675">Receptor</keyword>
<evidence type="ECO:0000313" key="3">
    <source>
        <dbReference type="EMBL" id="KAK0064744.1"/>
    </source>
</evidence>
<comment type="caution">
    <text evidence="3">The sequence shown here is derived from an EMBL/GenBank/DDBJ whole genome shotgun (WGS) entry which is preliminary data.</text>
</comment>
<dbReference type="EMBL" id="JASAOG010000016">
    <property type="protein sequence ID" value="KAK0064744.1"/>
    <property type="molecule type" value="Genomic_DNA"/>
</dbReference>
<protein>
    <submittedName>
        <fullName evidence="3">Acetylcholine receptor subunit alpha</fullName>
    </submittedName>
</protein>
<dbReference type="InterPro" id="IPR036734">
    <property type="entry name" value="Neur_chan_lig-bd_sf"/>
</dbReference>